<protein>
    <submittedName>
        <fullName evidence="11">Protein OBERON 4</fullName>
    </submittedName>
</protein>
<keyword evidence="6" id="KW-0539">Nucleus</keyword>
<dbReference type="GO" id="GO:0005634">
    <property type="term" value="C:nucleus"/>
    <property type="evidence" value="ECO:0007669"/>
    <property type="project" value="UniProtKB-SubCell"/>
</dbReference>
<feature type="compositionally biased region" description="Polar residues" evidence="8">
    <location>
        <begin position="801"/>
        <end position="816"/>
    </location>
</feature>
<dbReference type="Pfam" id="PF16312">
    <property type="entry name" value="Oberon_cc"/>
    <property type="match status" value="1"/>
</dbReference>
<feature type="compositionally biased region" description="Basic and acidic residues" evidence="8">
    <location>
        <begin position="113"/>
        <end position="138"/>
    </location>
</feature>
<evidence type="ECO:0000313" key="11">
    <source>
        <dbReference type="EMBL" id="KAE8699692.1"/>
    </source>
</evidence>
<feature type="compositionally biased region" description="Basic and acidic residues" evidence="8">
    <location>
        <begin position="184"/>
        <end position="229"/>
    </location>
</feature>
<evidence type="ECO:0000256" key="3">
    <source>
        <dbReference type="ARBA" id="ARBA00022771"/>
    </source>
</evidence>
<feature type="compositionally biased region" description="Polar residues" evidence="8">
    <location>
        <begin position="46"/>
        <end position="56"/>
    </location>
</feature>
<name>A0A6A3A9B6_HIBSY</name>
<feature type="compositionally biased region" description="Basic and acidic residues" evidence="8">
    <location>
        <begin position="328"/>
        <end position="357"/>
    </location>
</feature>
<feature type="coiled-coil region" evidence="7">
    <location>
        <begin position="1208"/>
        <end position="1304"/>
    </location>
</feature>
<evidence type="ECO:0000256" key="5">
    <source>
        <dbReference type="ARBA" id="ARBA00023054"/>
    </source>
</evidence>
<accession>A0A6A3A9B6</accession>
<keyword evidence="4" id="KW-0862">Zinc</keyword>
<proteinExistence type="predicted"/>
<evidence type="ECO:0000256" key="2">
    <source>
        <dbReference type="ARBA" id="ARBA00022723"/>
    </source>
</evidence>
<feature type="compositionally biased region" description="Basic and acidic residues" evidence="8">
    <location>
        <begin position="438"/>
        <end position="455"/>
    </location>
</feature>
<comment type="subcellular location">
    <subcellularLocation>
        <location evidence="1">Nucleus</location>
    </subcellularLocation>
</comment>
<dbReference type="GO" id="GO:0010492">
    <property type="term" value="P:maintenance of shoot apical meristem identity"/>
    <property type="evidence" value="ECO:0007669"/>
    <property type="project" value="TreeGrafter"/>
</dbReference>
<feature type="domain" description="Oberon coiled-coil region" evidence="10">
    <location>
        <begin position="1169"/>
        <end position="1295"/>
    </location>
</feature>
<feature type="compositionally biased region" description="Basic and acidic residues" evidence="8">
    <location>
        <begin position="398"/>
        <end position="423"/>
    </location>
</feature>
<feature type="compositionally biased region" description="Basic and acidic residues" evidence="8">
    <location>
        <begin position="245"/>
        <end position="254"/>
    </location>
</feature>
<dbReference type="InterPro" id="IPR004082">
    <property type="entry name" value="OBERON"/>
</dbReference>
<feature type="domain" description="Oberon-like PHD finger" evidence="9">
    <location>
        <begin position="960"/>
        <end position="1077"/>
    </location>
</feature>
<reference evidence="11" key="1">
    <citation type="submission" date="2019-09" db="EMBL/GenBank/DDBJ databases">
        <title>Draft genome information of white flower Hibiscus syriacus.</title>
        <authorList>
            <person name="Kim Y.-M."/>
        </authorList>
    </citation>
    <scope>NUCLEOTIDE SEQUENCE [LARGE SCALE GENOMIC DNA]</scope>
    <source>
        <strain evidence="11">YM2019G1</strain>
    </source>
</reference>
<evidence type="ECO:0000313" key="12">
    <source>
        <dbReference type="Proteomes" id="UP000436088"/>
    </source>
</evidence>
<dbReference type="GO" id="GO:0010071">
    <property type="term" value="P:root meristem specification"/>
    <property type="evidence" value="ECO:0007669"/>
    <property type="project" value="TreeGrafter"/>
</dbReference>
<dbReference type="GO" id="GO:0010468">
    <property type="term" value="P:regulation of gene expression"/>
    <property type="evidence" value="ECO:0007669"/>
    <property type="project" value="TreeGrafter"/>
</dbReference>
<comment type="caution">
    <text evidence="11">The sequence shown here is derived from an EMBL/GenBank/DDBJ whole genome shotgun (WGS) entry which is preliminary data.</text>
</comment>
<dbReference type="CDD" id="cd15612">
    <property type="entry name" value="PHD_OBE1_like"/>
    <property type="match status" value="1"/>
</dbReference>
<feature type="compositionally biased region" description="Basic and acidic residues" evidence="8">
    <location>
        <begin position="279"/>
        <end position="309"/>
    </location>
</feature>
<sequence length="1307" mass="146883">MKRLRSSTDLDSYEKNASKERSQDPNRSSRSSSSSGFYYKPSSASDSNARTKSNLISSSSSSRYDREQSGADEDSGRERMVRKRTEHDFESFDRRKLEFNRYRESGSSSGCLRRSESFRGPRRDFPKGFRSERDRTRGESGSSWQRFGINEHKGSISKVQLREVRDVNSPSWSRDSLVAGRMVGESREREEMRRRSSKSKSRDSGSEQSKSVDDGGGGEVKKSEEKLVETDTSSEMEEGEFDPEPQAKPEHESAIEPQAEPQHESATEPQAEPQYESAAEPRAEPQHELATEPRAEPQHESAIEPHESATEPQAEPQHESSTEPQAEPQHESATETHAEPQHESATEPQDKIRHELATEPQTVPQHELATEPQTVPQHELATEPQTVPQHELATEPQAEPRHELASEYGVRSDGKECCHKETENDAGYMHSNVEIEEDVHKERRDERKGEGKVDDELPDCGKSLNGGNSGNGDKIDGVDGEEVEMQEEGVNADVKCEEDSSKGAVVQMSSCLEERCKVDKGIDLERQVEECEAANFIKGVAKENSKHKINIDELEMGLSWNVTDKCKGVAVESANVTDSVENGVWTEREAKDEDLDMERPGTKGFELFSYSPARRVEKEEKSGADKQKEDKLVLESLDLSLSLPNVLLPIGAQHTDAVPGSPTHGRSVQSLTNTFHTTSDDFTASMSFSGSQSFYHNPSCSLNQNSMDNNEQSVHSRPILQGVDQLSQGSWQSQNESRKKDVPMFQRILRNGSGSFSQSSALQGTTNSQAIQTQNIHSFEGSSKAPNGFERQLSFHKQNDVRSTSQSFRSHQNGSFHSYGKKQTPRERHGDSLYRSSSQKEQEQILIGGADFVETILCRMAFEPIHLMARKCHEMTGQSIASLKESTREIMLNAGKHGELRAFQEALQSRSDLTLEMLLKCHRAQLEILAALKTGLPEYLQLDNSVSSSDLAEVFLNLRCRTLTCRSSLPVDECDCKVCSKKNGFCSACMCLVCSKFDMASNTCSWVGCDVCLHWCHADCGLRKAHIRNGHGAAEMQFHCVACDHPSEMFGFVKEVFQNFAKDWTLETFSKELEYVKRIFCGSKDVRGKQLHNLVDQMLVRLATNKLDLPELFSQIMGFLNDGHSFKPGNATVLSGKEQGKGIDTIAGPSQDATHLKSVYSDKAPQLERSSSQLPSFRVDRPDKCSLEPELQRSAEKQLFLPELESFVRIKQEEAKMYQTRADDARKEAEGLKRIAMAKDEKIEEEYRSRVAKLRLAEAEATHKQKFEEFQSLERVYKEYYSMKTRMEADIKDLLLKMEATRRNLGM</sequence>
<keyword evidence="5 7" id="KW-0175">Coiled coil</keyword>
<dbReference type="Proteomes" id="UP000436088">
    <property type="component" value="Unassembled WGS sequence"/>
</dbReference>
<evidence type="ECO:0000259" key="9">
    <source>
        <dbReference type="Pfam" id="PF07227"/>
    </source>
</evidence>
<evidence type="ECO:0000256" key="1">
    <source>
        <dbReference type="ARBA" id="ARBA00004123"/>
    </source>
</evidence>
<feature type="compositionally biased region" description="Basic and acidic residues" evidence="8">
    <location>
        <begin position="824"/>
        <end position="838"/>
    </location>
</feature>
<keyword evidence="3" id="KW-0863">Zinc-finger</keyword>
<feature type="compositionally biased region" description="Basic and acidic residues" evidence="8">
    <location>
        <begin position="1"/>
        <end position="24"/>
    </location>
</feature>
<feature type="compositionally biased region" description="Acidic residues" evidence="8">
    <location>
        <begin position="232"/>
        <end position="243"/>
    </location>
</feature>
<evidence type="ECO:0000256" key="7">
    <source>
        <dbReference type="SAM" id="Coils"/>
    </source>
</evidence>
<feature type="compositionally biased region" description="Basic and acidic residues" evidence="8">
    <location>
        <begin position="149"/>
        <end position="166"/>
    </location>
</feature>
<evidence type="ECO:0000259" key="10">
    <source>
        <dbReference type="Pfam" id="PF16312"/>
    </source>
</evidence>
<organism evidence="11 12">
    <name type="scientific">Hibiscus syriacus</name>
    <name type="common">Rose of Sharon</name>
    <dbReference type="NCBI Taxonomy" id="106335"/>
    <lineage>
        <taxon>Eukaryota</taxon>
        <taxon>Viridiplantae</taxon>
        <taxon>Streptophyta</taxon>
        <taxon>Embryophyta</taxon>
        <taxon>Tracheophyta</taxon>
        <taxon>Spermatophyta</taxon>
        <taxon>Magnoliopsida</taxon>
        <taxon>eudicotyledons</taxon>
        <taxon>Gunneridae</taxon>
        <taxon>Pentapetalae</taxon>
        <taxon>rosids</taxon>
        <taxon>malvids</taxon>
        <taxon>Malvales</taxon>
        <taxon>Malvaceae</taxon>
        <taxon>Malvoideae</taxon>
        <taxon>Hibiscus</taxon>
    </lineage>
</organism>
<feature type="compositionally biased region" description="Low complexity" evidence="8">
    <location>
        <begin position="28"/>
        <end position="45"/>
    </location>
</feature>
<dbReference type="PRINTS" id="PR01544">
    <property type="entry name" value="ARATH130DUF"/>
</dbReference>
<dbReference type="PANTHER" id="PTHR21736">
    <property type="entry name" value="VERNALIZATION-INSENSITIVE PROTEIN 3"/>
    <property type="match status" value="1"/>
</dbReference>
<dbReference type="GO" id="GO:0010078">
    <property type="term" value="P:maintenance of root meristem identity"/>
    <property type="evidence" value="ECO:0007669"/>
    <property type="project" value="TreeGrafter"/>
</dbReference>
<feature type="region of interest" description="Disordered" evidence="8">
    <location>
        <begin position="1"/>
        <end position="90"/>
    </location>
</feature>
<dbReference type="PANTHER" id="PTHR21736:SF20">
    <property type="entry name" value="PROTEIN OBERON 4"/>
    <property type="match status" value="1"/>
</dbReference>
<evidence type="ECO:0000256" key="8">
    <source>
        <dbReference type="SAM" id="MobiDB-lite"/>
    </source>
</evidence>
<gene>
    <name evidence="11" type="ORF">F3Y22_tig00110570pilonHSYRG00043</name>
</gene>
<dbReference type="InterPro" id="IPR047578">
    <property type="entry name" value="OBE1-like_PHD"/>
</dbReference>
<evidence type="ECO:0000256" key="4">
    <source>
        <dbReference type="ARBA" id="ARBA00022833"/>
    </source>
</evidence>
<evidence type="ECO:0000256" key="6">
    <source>
        <dbReference type="ARBA" id="ARBA00023242"/>
    </source>
</evidence>
<dbReference type="InterPro" id="IPR032535">
    <property type="entry name" value="Oberon_CC"/>
</dbReference>
<feature type="region of interest" description="Disordered" evidence="8">
    <location>
        <begin position="102"/>
        <end position="477"/>
    </location>
</feature>
<dbReference type="EMBL" id="VEPZ02001034">
    <property type="protein sequence ID" value="KAE8699692.1"/>
    <property type="molecule type" value="Genomic_DNA"/>
</dbReference>
<keyword evidence="2" id="KW-0479">Metal-binding</keyword>
<dbReference type="InterPro" id="IPR032881">
    <property type="entry name" value="Oberon-like_PHD"/>
</dbReference>
<feature type="compositionally biased region" description="Basic and acidic residues" evidence="8">
    <location>
        <begin position="63"/>
        <end position="90"/>
    </location>
</feature>
<dbReference type="GO" id="GO:0008270">
    <property type="term" value="F:zinc ion binding"/>
    <property type="evidence" value="ECO:0007669"/>
    <property type="project" value="UniProtKB-KW"/>
</dbReference>
<dbReference type="OrthoDB" id="784473at2759"/>
<feature type="region of interest" description="Disordered" evidence="8">
    <location>
        <begin position="797"/>
        <end position="838"/>
    </location>
</feature>
<keyword evidence="12" id="KW-1185">Reference proteome</keyword>
<dbReference type="Pfam" id="PF07227">
    <property type="entry name" value="PHD_Oberon"/>
    <property type="match status" value="1"/>
</dbReference>